<proteinExistence type="predicted"/>
<dbReference type="AlphaFoldDB" id="A0A8I2YQA4"/>
<dbReference type="Gene3D" id="3.20.20.140">
    <property type="entry name" value="Metal-dependent hydrolases"/>
    <property type="match status" value="1"/>
</dbReference>
<keyword evidence="3" id="KW-1185">Reference proteome</keyword>
<accession>A0A8I2YQA4</accession>
<sequence>MTSSGSLLPPRRRGKDIPRLPLSAFTPPNTGTSDTFPIPPTPSLITPSAIADSHLHITRDPQGTYNGDISHLKSTHKRAVVLSARGHSANAIVTSLQSLQSGVVDAPVLAVLIPFVLNTTEIPEYLSATVSPALTTIYDGAIPVVADAEGDTKDQTQVETSVKSLRWALEHGRVVDLDIEGGIIAIDASVYDSLVNLLSKAFKSDTNTKRPPIVLTNVLPPPLVSLTPVVTMMNQPAYTTYRQRISSLSLFENAYVKLLPPQWVSAALEKETQERELKNILKLFRIIFGSSPAFAGGSPALAEKWYKLVLESFRELAVSQDEMDNIFVENAQRVYGSTQ</sequence>
<comment type="caution">
    <text evidence="2">The sequence shown here is derived from an EMBL/GenBank/DDBJ whole genome shotgun (WGS) entry which is preliminary data.</text>
</comment>
<dbReference type="InterPro" id="IPR032466">
    <property type="entry name" value="Metal_Hydrolase"/>
</dbReference>
<name>A0A8I2YQA4_9AGAM</name>
<feature type="region of interest" description="Disordered" evidence="1">
    <location>
        <begin position="1"/>
        <end position="43"/>
    </location>
</feature>
<dbReference type="SUPFAM" id="SSF51556">
    <property type="entry name" value="Metallo-dependent hydrolases"/>
    <property type="match status" value="1"/>
</dbReference>
<dbReference type="EMBL" id="JAGFBS010000014">
    <property type="protein sequence ID" value="KAG6375452.1"/>
    <property type="molecule type" value="Genomic_DNA"/>
</dbReference>
<evidence type="ECO:0000256" key="1">
    <source>
        <dbReference type="SAM" id="MobiDB-lite"/>
    </source>
</evidence>
<reference evidence="2" key="1">
    <citation type="submission" date="2021-03" db="EMBL/GenBank/DDBJ databases">
        <title>Evolutionary innovations through gain and loss of genes in the ectomycorrhizal Boletales.</title>
        <authorList>
            <person name="Wu G."/>
            <person name="Miyauchi S."/>
            <person name="Morin E."/>
            <person name="Yang Z.-L."/>
            <person name="Xu J."/>
            <person name="Martin F.M."/>
        </authorList>
    </citation>
    <scope>NUCLEOTIDE SEQUENCE</scope>
    <source>
        <strain evidence="2">BR01</strain>
    </source>
</reference>
<protein>
    <submittedName>
        <fullName evidence="2">Uncharacterized protein</fullName>
    </submittedName>
</protein>
<evidence type="ECO:0000313" key="2">
    <source>
        <dbReference type="EMBL" id="KAG6375452.1"/>
    </source>
</evidence>
<gene>
    <name evidence="2" type="ORF">JVT61DRAFT_3010</name>
</gene>
<feature type="compositionally biased region" description="Polar residues" evidence="1">
    <location>
        <begin position="26"/>
        <end position="35"/>
    </location>
</feature>
<evidence type="ECO:0000313" key="3">
    <source>
        <dbReference type="Proteomes" id="UP000683000"/>
    </source>
</evidence>
<dbReference type="Proteomes" id="UP000683000">
    <property type="component" value="Unassembled WGS sequence"/>
</dbReference>
<organism evidence="2 3">
    <name type="scientific">Boletus reticuloceps</name>
    <dbReference type="NCBI Taxonomy" id="495285"/>
    <lineage>
        <taxon>Eukaryota</taxon>
        <taxon>Fungi</taxon>
        <taxon>Dikarya</taxon>
        <taxon>Basidiomycota</taxon>
        <taxon>Agaricomycotina</taxon>
        <taxon>Agaricomycetes</taxon>
        <taxon>Agaricomycetidae</taxon>
        <taxon>Boletales</taxon>
        <taxon>Boletineae</taxon>
        <taxon>Boletaceae</taxon>
        <taxon>Boletoideae</taxon>
        <taxon>Boletus</taxon>
    </lineage>
</organism>
<dbReference type="OrthoDB" id="2135488at2759"/>